<reference evidence="1" key="2">
    <citation type="submission" date="2022-01" db="EMBL/GenBank/DDBJ databases">
        <authorList>
            <person name="Rana R."/>
            <person name="Patil P.B."/>
        </authorList>
    </citation>
    <scope>NUCLEOTIDE SEQUENCE</scope>
    <source>
        <strain evidence="1">PPL560</strain>
    </source>
</reference>
<proteinExistence type="predicted"/>
<reference evidence="1 3" key="1">
    <citation type="journal article" date="2022" name="Curr. Microbiol.">
        <title>Xanthomonas indica sp. nov., a Novel Member of Non-Pathogenic Xanthomonas Community from Healthy Rice Seeds.</title>
        <authorList>
            <person name="Rana R."/>
            <person name="Madhavan V.N."/>
            <person name="Saroha T."/>
            <person name="Bansal K."/>
            <person name="Kaur A."/>
            <person name="Sonti R.V."/>
            <person name="Patel H.K."/>
            <person name="Patil P.B."/>
        </authorList>
    </citation>
    <scope>NUCLEOTIDE SEQUENCE [LARGE SCALE GENOMIC DNA]</scope>
    <source>
        <strain evidence="1 3">PPL560</strain>
    </source>
</reference>
<keyword evidence="3" id="KW-1185">Reference proteome</keyword>
<dbReference type="EMBL" id="CP131914">
    <property type="protein sequence ID" value="XCI81650.1"/>
    <property type="molecule type" value="Genomic_DNA"/>
</dbReference>
<accession>A0AAU8I7S0</accession>
<name>A0AAU8I7S0_9XANT</name>
<protein>
    <submittedName>
        <fullName evidence="2">Uncharacterized protein</fullName>
    </submittedName>
</protein>
<dbReference type="AlphaFoldDB" id="A0AAU8I7S0"/>
<organism evidence="2">
    <name type="scientific">Xanthomonas indica</name>
    <dbReference type="NCBI Taxonomy" id="2912242"/>
    <lineage>
        <taxon>Bacteria</taxon>
        <taxon>Pseudomonadati</taxon>
        <taxon>Pseudomonadota</taxon>
        <taxon>Gammaproteobacteria</taxon>
        <taxon>Lysobacterales</taxon>
        <taxon>Lysobacteraceae</taxon>
        <taxon>Xanthomonas</taxon>
    </lineage>
</organism>
<dbReference type="RefSeq" id="WP_242159673.1">
    <property type="nucleotide sequence ID" value="NZ_CP131914.1"/>
</dbReference>
<reference evidence="2" key="3">
    <citation type="submission" date="2023-08" db="EMBL/GenBank/DDBJ databases">
        <title>Complete genome sequence of Xanthomonas indica.</title>
        <authorList>
            <person name="Patil P.B."/>
            <person name="Rana R."/>
        </authorList>
    </citation>
    <scope>NUCLEOTIDE SEQUENCE</scope>
    <source>
        <strain evidence="2">PPL560</strain>
    </source>
</reference>
<evidence type="ECO:0000313" key="1">
    <source>
        <dbReference type="EMBL" id="MCI2261619.1"/>
    </source>
</evidence>
<gene>
    <name evidence="1" type="ORF">L3V74_08700</name>
    <name evidence="2" type="ORF">Q7W82_05670</name>
</gene>
<evidence type="ECO:0000313" key="3">
    <source>
        <dbReference type="Proteomes" id="UP001430647"/>
    </source>
</evidence>
<dbReference type="EMBL" id="JAKJPQ010000006">
    <property type="protein sequence ID" value="MCI2261619.1"/>
    <property type="molecule type" value="Genomic_DNA"/>
</dbReference>
<dbReference type="KEGG" id="xin:Q7W82_05670"/>
<sequence>MGKAIAYLVIVLVGVLLLRSTGLFDGMFSRGNLQERDDFWQKTASAEAPVGTAKTAVEALASRHGVVLECFSSSLTPPVTECNGVDPTAKGGTAGHPVTLQLNFTFHGDTLAAFETSRRVLQ</sequence>
<evidence type="ECO:0000313" key="2">
    <source>
        <dbReference type="EMBL" id="XCI81650.1"/>
    </source>
</evidence>
<dbReference type="Proteomes" id="UP001430647">
    <property type="component" value="Unassembled WGS sequence"/>
</dbReference>